<accession>A0A1X2H4Y5</accession>
<dbReference type="Proteomes" id="UP000242180">
    <property type="component" value="Unassembled WGS sequence"/>
</dbReference>
<reference evidence="2 3" key="1">
    <citation type="submission" date="2016-07" db="EMBL/GenBank/DDBJ databases">
        <title>Pervasive Adenine N6-methylation of Active Genes in Fungi.</title>
        <authorList>
            <consortium name="DOE Joint Genome Institute"/>
            <person name="Mondo S.J."/>
            <person name="Dannebaum R.O."/>
            <person name="Kuo R.C."/>
            <person name="Labutti K."/>
            <person name="Haridas S."/>
            <person name="Kuo A."/>
            <person name="Salamov A."/>
            <person name="Ahrendt S.R."/>
            <person name="Lipzen A."/>
            <person name="Sullivan W."/>
            <person name="Andreopoulos W.B."/>
            <person name="Clum A."/>
            <person name="Lindquist E."/>
            <person name="Daum C."/>
            <person name="Ramamoorthy G.K."/>
            <person name="Gryganskyi A."/>
            <person name="Culley D."/>
            <person name="Magnuson J.K."/>
            <person name="James T.Y."/>
            <person name="O'Malley M.A."/>
            <person name="Stajich J.E."/>
            <person name="Spatafora J.W."/>
            <person name="Visel A."/>
            <person name="Grigoriev I.V."/>
        </authorList>
    </citation>
    <scope>NUCLEOTIDE SEQUENCE [LARGE SCALE GENOMIC DNA]</scope>
    <source>
        <strain evidence="2 3">NRRL 2496</strain>
    </source>
</reference>
<dbReference type="GO" id="GO:0005262">
    <property type="term" value="F:calcium channel activity"/>
    <property type="evidence" value="ECO:0007669"/>
    <property type="project" value="InterPro"/>
</dbReference>
<evidence type="ECO:0000313" key="2">
    <source>
        <dbReference type="EMBL" id="ORY93463.1"/>
    </source>
</evidence>
<dbReference type="PANTHER" id="PTHR39142">
    <property type="entry name" value="MID1P"/>
    <property type="match status" value="1"/>
</dbReference>
<name>A0A1X2H4Y5_SYNRA</name>
<gene>
    <name evidence="2" type="ORF">BCR43DRAFT_527010</name>
</gene>
<dbReference type="OrthoDB" id="5405745at2759"/>
<dbReference type="PANTHER" id="PTHR39142:SF1">
    <property type="entry name" value="AEL197CP"/>
    <property type="match status" value="1"/>
</dbReference>
<dbReference type="GO" id="GO:0098703">
    <property type="term" value="P:calcium ion import across plasma membrane"/>
    <property type="evidence" value="ECO:0007669"/>
    <property type="project" value="InterPro"/>
</dbReference>
<dbReference type="OMA" id="ISTQQWM"/>
<dbReference type="Pfam" id="PF12929">
    <property type="entry name" value="Mid1"/>
    <property type="match status" value="1"/>
</dbReference>
<dbReference type="InParanoid" id="A0A1X2H4Y5"/>
<sequence length="501" mass="54458">MLLRLLVTLGCYALATAAQSSVTVQLNNSQILSTAIASGDLQHYYFSSSSSSSAAAPSLLSHITERAPSSLYLSLTACSQPTAPSNYQGEVPSLDIYLSFSSDNALPGPGNGAIVNDSIPGRIDWRKDDFQSDVWIGVVAPTLTDNWTGNWTYEIAVSTDQSMHPLLDTADNNIPYLMLDDTDSTHALFLTPSQQSNASLLLASKVPDELSFSLCAAMQYRIPNYAVNTTQTSRSFGHQQFYVSNLTEGNTYTAYYVQTVNGVSSVSKPVIAQTKQEDNCRLIYGLDFCDAVAYSVPVASANAASMDSIASAYDAQAKDLFQPFQTAISQFNCDTTQYSLVRNCTDCYNAYKAWLCGVTIPRCTSSIENQPVESTSPSRCVRQIAENASRNPWIDDTMTPGEWTELLPCIDLCYHVVQSCPPFMQFNCPTGDLAPLQYGYWQKGAVDVNGTVLQYGIDHPTCNRVGVNASLLTISSSYRLLPSTFSIIIALASSSFAFSVL</sequence>
<comment type="caution">
    <text evidence="2">The sequence shown here is derived from an EMBL/GenBank/DDBJ whole genome shotgun (WGS) entry which is preliminary data.</text>
</comment>
<evidence type="ECO:0000256" key="1">
    <source>
        <dbReference type="SAM" id="SignalP"/>
    </source>
</evidence>
<proteinExistence type="predicted"/>
<organism evidence="2 3">
    <name type="scientific">Syncephalastrum racemosum</name>
    <name type="common">Filamentous fungus</name>
    <dbReference type="NCBI Taxonomy" id="13706"/>
    <lineage>
        <taxon>Eukaryota</taxon>
        <taxon>Fungi</taxon>
        <taxon>Fungi incertae sedis</taxon>
        <taxon>Mucoromycota</taxon>
        <taxon>Mucoromycotina</taxon>
        <taxon>Mucoromycetes</taxon>
        <taxon>Mucorales</taxon>
        <taxon>Syncephalastraceae</taxon>
        <taxon>Syncephalastrum</taxon>
    </lineage>
</organism>
<protein>
    <submittedName>
        <fullName evidence="2">Stretch-activated Ca2+-permeable channel component-domain-containing protein</fullName>
    </submittedName>
</protein>
<keyword evidence="3" id="KW-1185">Reference proteome</keyword>
<feature type="chain" id="PRO_5012755688" evidence="1">
    <location>
        <begin position="18"/>
        <end position="501"/>
    </location>
</feature>
<feature type="signal peptide" evidence="1">
    <location>
        <begin position="1"/>
        <end position="17"/>
    </location>
</feature>
<dbReference type="InterPro" id="IPR024338">
    <property type="entry name" value="MID1/Yam8"/>
</dbReference>
<keyword evidence="1" id="KW-0732">Signal</keyword>
<evidence type="ECO:0000313" key="3">
    <source>
        <dbReference type="Proteomes" id="UP000242180"/>
    </source>
</evidence>
<dbReference type="FunCoup" id="A0A1X2H4Y5">
    <property type="interactions" value="117"/>
</dbReference>
<dbReference type="STRING" id="13706.A0A1X2H4Y5"/>
<dbReference type="AlphaFoldDB" id="A0A1X2H4Y5"/>
<dbReference type="EMBL" id="MCGN01000009">
    <property type="protein sequence ID" value="ORY93463.1"/>
    <property type="molecule type" value="Genomic_DNA"/>
</dbReference>